<dbReference type="InterPro" id="IPR036894">
    <property type="entry name" value="YbaB-like_sf"/>
</dbReference>
<dbReference type="Proteomes" id="UP000292385">
    <property type="component" value="Unassembled WGS sequence"/>
</dbReference>
<dbReference type="RefSeq" id="WP_131466284.1">
    <property type="nucleotide sequence ID" value="NZ_SJJY01000008.1"/>
</dbReference>
<dbReference type="Proteomes" id="UP000294225">
    <property type="component" value="Unassembled WGS sequence"/>
</dbReference>
<reference evidence="4 5" key="1">
    <citation type="submission" date="2019-02" db="EMBL/GenBank/DDBJ databases">
        <title>Kribbella capetownensis sp. nov. and Kribbella speibonae sp. nov., isolated from soil.</title>
        <authorList>
            <person name="Curtis S.M."/>
            <person name="Norton I."/>
            <person name="Everest G.J."/>
            <person name="Meyers P.R."/>
        </authorList>
    </citation>
    <scope>NUCLEOTIDE SEQUENCE [LARGE SCALE GENOMIC DNA]</scope>
    <source>
        <strain evidence="2 4">SK5</strain>
        <strain evidence="3 5">YM55</strain>
    </source>
</reference>
<evidence type="ECO:0000256" key="1">
    <source>
        <dbReference type="SAM" id="MobiDB-lite"/>
    </source>
</evidence>
<keyword evidence="3" id="KW-0238">DNA-binding</keyword>
<keyword evidence="4" id="KW-1185">Reference proteome</keyword>
<dbReference type="AlphaFoldDB" id="A0A4R0IIJ6"/>
<dbReference type="Pfam" id="PF02575">
    <property type="entry name" value="YbaB_DNA_bd"/>
    <property type="match status" value="1"/>
</dbReference>
<evidence type="ECO:0000313" key="3">
    <source>
        <dbReference type="EMBL" id="TCC31990.1"/>
    </source>
</evidence>
<dbReference type="GO" id="GO:0003677">
    <property type="term" value="F:DNA binding"/>
    <property type="evidence" value="ECO:0007669"/>
    <property type="project" value="UniProtKB-KW"/>
</dbReference>
<dbReference type="Gene3D" id="3.30.1310.10">
    <property type="entry name" value="Nucleoid-associated protein YbaB-like domain"/>
    <property type="match status" value="1"/>
</dbReference>
<sequence length="127" mass="13658">MSSFGAEPGNAQVSRLEDLNRETRRIRTTMEGSTGTAESADGLVEATVGVYGELVDLVLDARIYRAPDAEVLASQIRTVINDAHSKAQDAVRTTLTDLFPKDLGGPEDFAFEPFLRMAGRAAEGGTR</sequence>
<protein>
    <submittedName>
        <fullName evidence="3">YbaB/EbfC family DNA-binding protein</fullName>
    </submittedName>
</protein>
<gene>
    <name evidence="2" type="ORF">E0H58_30890</name>
    <name evidence="3" type="ORF">E0H92_36395</name>
</gene>
<proteinExistence type="predicted"/>
<comment type="caution">
    <text evidence="3">The sequence shown here is derived from an EMBL/GenBank/DDBJ whole genome shotgun (WGS) entry which is preliminary data.</text>
</comment>
<dbReference type="EMBL" id="SJKC01000006">
    <property type="protein sequence ID" value="TCC31990.1"/>
    <property type="molecule type" value="Genomic_DNA"/>
</dbReference>
<evidence type="ECO:0000313" key="2">
    <source>
        <dbReference type="EMBL" id="TCC19325.1"/>
    </source>
</evidence>
<name>A0A4R0IIJ6_9ACTN</name>
<dbReference type="EMBL" id="SJJY01000008">
    <property type="protein sequence ID" value="TCC19325.1"/>
    <property type="molecule type" value="Genomic_DNA"/>
</dbReference>
<dbReference type="InterPro" id="IPR004401">
    <property type="entry name" value="YbaB/EbfC"/>
</dbReference>
<evidence type="ECO:0000313" key="5">
    <source>
        <dbReference type="Proteomes" id="UP000294225"/>
    </source>
</evidence>
<evidence type="ECO:0000313" key="4">
    <source>
        <dbReference type="Proteomes" id="UP000292385"/>
    </source>
</evidence>
<dbReference type="SUPFAM" id="SSF82607">
    <property type="entry name" value="YbaB-like"/>
    <property type="match status" value="1"/>
</dbReference>
<feature type="region of interest" description="Disordered" evidence="1">
    <location>
        <begin position="1"/>
        <end position="23"/>
    </location>
</feature>
<organism evidence="3 5">
    <name type="scientific">Kribbella speibonae</name>
    <dbReference type="NCBI Taxonomy" id="1572660"/>
    <lineage>
        <taxon>Bacteria</taxon>
        <taxon>Bacillati</taxon>
        <taxon>Actinomycetota</taxon>
        <taxon>Actinomycetes</taxon>
        <taxon>Propionibacteriales</taxon>
        <taxon>Kribbellaceae</taxon>
        <taxon>Kribbella</taxon>
    </lineage>
</organism>
<accession>A0A4R0IIJ6</accession>